<evidence type="ECO:0000313" key="1">
    <source>
        <dbReference type="EMBL" id="KAL3759350.1"/>
    </source>
</evidence>
<sequence>MGSSMSPKVILPATESTDDNKGALQLLTDTRSKLREHVGLNTDGEEPSVGMEHCIAEIQALIVVNDEIFKRCMVNSRAESGDKTTVERYGFETIELRVISNMFEVVTQAEHTHQIFGTSFLSKLPSCLADTLLVKYKGAPYSSYIDYADYFKKAMMLLHEDALRMLLPKLKDHLESVQVCLGEIDEFAMKPHKIMSIVNQFPGTKFRIPNICPNTFQCQVCFSCDAAIDSGSSTKQKCGKLRVLKTIENKPVDTSNESDHERLLKIIDAISGN</sequence>
<proteinExistence type="predicted"/>
<protein>
    <submittedName>
        <fullName evidence="1">Uncharacterized protein</fullName>
    </submittedName>
</protein>
<evidence type="ECO:0000313" key="2">
    <source>
        <dbReference type="Proteomes" id="UP001530293"/>
    </source>
</evidence>
<dbReference type="Proteomes" id="UP001530293">
    <property type="component" value="Unassembled WGS sequence"/>
</dbReference>
<keyword evidence="2" id="KW-1185">Reference proteome</keyword>
<dbReference type="AlphaFoldDB" id="A0ABD3M5L0"/>
<comment type="caution">
    <text evidence="1">The sequence shown here is derived from an EMBL/GenBank/DDBJ whole genome shotgun (WGS) entry which is preliminary data.</text>
</comment>
<reference evidence="1 2" key="1">
    <citation type="submission" date="2024-10" db="EMBL/GenBank/DDBJ databases">
        <title>Updated reference genomes for cyclostephanoid diatoms.</title>
        <authorList>
            <person name="Roberts W.R."/>
            <person name="Alverson A.J."/>
        </authorList>
    </citation>
    <scope>NUCLEOTIDE SEQUENCE [LARGE SCALE GENOMIC DNA]</scope>
    <source>
        <strain evidence="1 2">AJA232-27</strain>
    </source>
</reference>
<accession>A0ABD3M5L0</accession>
<organism evidence="1 2">
    <name type="scientific">Discostella pseudostelligera</name>
    <dbReference type="NCBI Taxonomy" id="259834"/>
    <lineage>
        <taxon>Eukaryota</taxon>
        <taxon>Sar</taxon>
        <taxon>Stramenopiles</taxon>
        <taxon>Ochrophyta</taxon>
        <taxon>Bacillariophyta</taxon>
        <taxon>Coscinodiscophyceae</taxon>
        <taxon>Thalassiosirophycidae</taxon>
        <taxon>Stephanodiscales</taxon>
        <taxon>Stephanodiscaceae</taxon>
        <taxon>Discostella</taxon>
    </lineage>
</organism>
<gene>
    <name evidence="1" type="ORF">ACHAWU_002363</name>
</gene>
<dbReference type="EMBL" id="JALLBG020000201">
    <property type="protein sequence ID" value="KAL3759350.1"/>
    <property type="molecule type" value="Genomic_DNA"/>
</dbReference>
<name>A0ABD3M5L0_9STRA</name>